<dbReference type="Proteomes" id="UP000001492">
    <property type="component" value="Chromosome 1"/>
</dbReference>
<dbReference type="Gene3D" id="3.90.550.10">
    <property type="entry name" value="Spore Coat Polysaccharide Biosynthesis Protein SpsA, Chain A"/>
    <property type="match status" value="1"/>
</dbReference>
<evidence type="ECO:0000313" key="4">
    <source>
        <dbReference type="Proteomes" id="UP000001492"/>
    </source>
</evidence>
<proteinExistence type="predicted"/>
<dbReference type="SUPFAM" id="SSF53448">
    <property type="entry name" value="Nucleotide-diphospho-sugar transferases"/>
    <property type="match status" value="1"/>
</dbReference>
<dbReference type="GO" id="GO:0016740">
    <property type="term" value="F:transferase activity"/>
    <property type="evidence" value="ECO:0007669"/>
    <property type="project" value="UniProtKB-KW"/>
</dbReference>
<dbReference type="PANTHER" id="PTHR43179:SF7">
    <property type="entry name" value="RHAMNOSYLTRANSFERASE WBBL"/>
    <property type="match status" value="1"/>
</dbReference>
<name>E8RMN8_ASTEC</name>
<dbReference type="KEGG" id="aex:Astex_2264"/>
<evidence type="ECO:0000313" key="3">
    <source>
        <dbReference type="EMBL" id="ADU13919.1"/>
    </source>
</evidence>
<organism evidence="3 4">
    <name type="scientific">Asticcacaulis excentricus (strain ATCC 15261 / DSM 4724 / KCTC 12464 / NCIMB 9791 / VKM B-1370 / CB 48)</name>
    <dbReference type="NCBI Taxonomy" id="573065"/>
    <lineage>
        <taxon>Bacteria</taxon>
        <taxon>Pseudomonadati</taxon>
        <taxon>Pseudomonadota</taxon>
        <taxon>Alphaproteobacteria</taxon>
        <taxon>Caulobacterales</taxon>
        <taxon>Caulobacteraceae</taxon>
        <taxon>Asticcacaulis</taxon>
    </lineage>
</organism>
<dbReference type="InterPro" id="IPR029044">
    <property type="entry name" value="Nucleotide-diphossugar_trans"/>
</dbReference>
<keyword evidence="3" id="KW-0808">Transferase</keyword>
<feature type="domain" description="Glycosyltransferase 2-like" evidence="2">
    <location>
        <begin position="174"/>
        <end position="350"/>
    </location>
</feature>
<dbReference type="EMBL" id="CP002395">
    <property type="protein sequence ID" value="ADU13919.1"/>
    <property type="molecule type" value="Genomic_DNA"/>
</dbReference>
<dbReference type="STRING" id="573065.Astex_2264"/>
<reference evidence="4" key="1">
    <citation type="submission" date="2010-12" db="EMBL/GenBank/DDBJ databases">
        <title>Complete sequence of chromosome 1 of Asticcacaulis excentricus CB 48.</title>
        <authorList>
            <consortium name="US DOE Joint Genome Institute"/>
            <person name="Lucas S."/>
            <person name="Copeland A."/>
            <person name="Lapidus A."/>
            <person name="Cheng J.-F."/>
            <person name="Bruce D."/>
            <person name="Goodwin L."/>
            <person name="Pitluck S."/>
            <person name="Teshima H."/>
            <person name="Davenport K."/>
            <person name="Detter J.C."/>
            <person name="Han C."/>
            <person name="Tapia R."/>
            <person name="Land M."/>
            <person name="Hauser L."/>
            <person name="Jeffries C."/>
            <person name="Kyrpides N."/>
            <person name="Ivanova N."/>
            <person name="Ovchinnikova G."/>
            <person name="Brun Y.V."/>
            <person name="Woyke T."/>
        </authorList>
    </citation>
    <scope>NUCLEOTIDE SEQUENCE [LARGE SCALE GENOMIC DNA]</scope>
    <source>
        <strain evidence="4">ATCC 15261 / DSM 4724 / KCTC 12464 / NCIMB 9791 / VKM B-1370 / CB 48</strain>
    </source>
</reference>
<evidence type="ECO:0000256" key="1">
    <source>
        <dbReference type="SAM" id="MobiDB-lite"/>
    </source>
</evidence>
<dbReference type="AlphaFoldDB" id="E8RMN8"/>
<evidence type="ECO:0000259" key="2">
    <source>
        <dbReference type="Pfam" id="PF00535"/>
    </source>
</evidence>
<dbReference type="HOGENOM" id="CLU_654964_0_0_5"/>
<dbReference type="PANTHER" id="PTHR43179">
    <property type="entry name" value="RHAMNOSYLTRANSFERASE WBBL"/>
    <property type="match status" value="1"/>
</dbReference>
<gene>
    <name evidence="3" type="ordered locus">Astex_2264</name>
</gene>
<protein>
    <submittedName>
        <fullName evidence="3">Glycosyl transferase family 2</fullName>
    </submittedName>
</protein>
<dbReference type="OrthoDB" id="5291101at2"/>
<accession>E8RMN8</accession>
<dbReference type="CDD" id="cd04186">
    <property type="entry name" value="GT_2_like_c"/>
    <property type="match status" value="1"/>
</dbReference>
<dbReference type="eggNOG" id="COG1216">
    <property type="taxonomic scope" value="Bacteria"/>
</dbReference>
<sequence length="443" mass="49836">MASMHRRIDLSDDLSIALSRGSNSIRAVPGDLLLNMSGLYSFKSSGPIIEIEATEVASLRRCAIYASVDTRYISLPAGRYAFHYRDVYSQADSSTRLQIRHVNMFEKLKLYSNKAWGLAFNPRRLIKALRTVIKQRNQAVGIKTFRATSSPPPSVALKREPVAPFETAESTMVSIIIPTKIRHDLLKDCLASLRHIKRVSHETIIVDNGATHPDMIALLEEAANIPNTKIVRHDIPFNFSKLCNLGAERARAPNLLFLNDDIEALDGTWLAEMCSFLARPDVGVVGARLLYPSRDLQHAGIATNLLPGPGHPWRHSGEKIWATHPVLSMAGEVDAVTGACLLIKKEVFERVSGFDELNFPITQNDVDLCLKVRRLGLRVVYTPTATLLHKESQSRPHDDRRDQQVRQETERRALFERHSDFCRFSVFYPTHLRRDTENADLAS</sequence>
<feature type="region of interest" description="Disordered" evidence="1">
    <location>
        <begin position="388"/>
        <end position="407"/>
    </location>
</feature>
<keyword evidence="4" id="KW-1185">Reference proteome</keyword>
<dbReference type="Pfam" id="PF00535">
    <property type="entry name" value="Glycos_transf_2"/>
    <property type="match status" value="1"/>
</dbReference>
<dbReference type="InterPro" id="IPR001173">
    <property type="entry name" value="Glyco_trans_2-like"/>
</dbReference>